<dbReference type="Pfam" id="PF00990">
    <property type="entry name" value="GGDEF"/>
    <property type="match status" value="1"/>
</dbReference>
<evidence type="ECO:0000259" key="1">
    <source>
        <dbReference type="PROSITE" id="PS50112"/>
    </source>
</evidence>
<dbReference type="InterPro" id="IPR029016">
    <property type="entry name" value="GAF-like_dom_sf"/>
</dbReference>
<dbReference type="PROSITE" id="PS50113">
    <property type="entry name" value="PAC"/>
    <property type="match status" value="2"/>
</dbReference>
<gene>
    <name evidence="4" type="ORF">R54767_03646</name>
</gene>
<dbReference type="EMBL" id="CAJQYY010000021">
    <property type="protein sequence ID" value="CAG4909902.1"/>
    <property type="molecule type" value="Genomic_DNA"/>
</dbReference>
<dbReference type="InterPro" id="IPR013655">
    <property type="entry name" value="PAS_fold_3"/>
</dbReference>
<dbReference type="Pfam" id="PF08447">
    <property type="entry name" value="PAS_3"/>
    <property type="match status" value="2"/>
</dbReference>
<keyword evidence="5" id="KW-1185">Reference proteome</keyword>
<proteinExistence type="predicted"/>
<dbReference type="InterPro" id="IPR029787">
    <property type="entry name" value="Nucleotide_cyclase"/>
</dbReference>
<dbReference type="PANTHER" id="PTHR44757:SF2">
    <property type="entry name" value="BIOFILM ARCHITECTURE MAINTENANCE PROTEIN MBAA"/>
    <property type="match status" value="1"/>
</dbReference>
<dbReference type="Gene3D" id="3.30.450.40">
    <property type="match status" value="1"/>
</dbReference>
<dbReference type="InterPro" id="IPR001610">
    <property type="entry name" value="PAC"/>
</dbReference>
<protein>
    <recommendedName>
        <fullName evidence="6">PAS domain S-box-containing protein/diguanylate cyclase (GGDEF)-like protein</fullName>
    </recommendedName>
</protein>
<organism evidence="4 5">
    <name type="scientific">Paraburkholderia gardini</name>
    <dbReference type="NCBI Taxonomy" id="2823469"/>
    <lineage>
        <taxon>Bacteria</taxon>
        <taxon>Pseudomonadati</taxon>
        <taxon>Pseudomonadota</taxon>
        <taxon>Betaproteobacteria</taxon>
        <taxon>Burkholderiales</taxon>
        <taxon>Burkholderiaceae</taxon>
        <taxon>Paraburkholderia</taxon>
    </lineage>
</organism>
<dbReference type="SMART" id="SM00086">
    <property type="entry name" value="PAC"/>
    <property type="match status" value="2"/>
</dbReference>
<dbReference type="InterPro" id="IPR035965">
    <property type="entry name" value="PAS-like_dom_sf"/>
</dbReference>
<evidence type="ECO:0008006" key="6">
    <source>
        <dbReference type="Google" id="ProtNLM"/>
    </source>
</evidence>
<dbReference type="InterPro" id="IPR003018">
    <property type="entry name" value="GAF"/>
</dbReference>
<feature type="domain" description="PAC" evidence="2">
    <location>
        <begin position="255"/>
        <end position="308"/>
    </location>
</feature>
<feature type="domain" description="PAS" evidence="1">
    <location>
        <begin position="206"/>
        <end position="251"/>
    </location>
</feature>
<dbReference type="CDD" id="cd01949">
    <property type="entry name" value="GGDEF"/>
    <property type="match status" value="1"/>
</dbReference>
<dbReference type="PROSITE" id="PS50112">
    <property type="entry name" value="PAS"/>
    <property type="match status" value="1"/>
</dbReference>
<dbReference type="SMART" id="SM00065">
    <property type="entry name" value="GAF"/>
    <property type="match status" value="1"/>
</dbReference>
<evidence type="ECO:0000259" key="2">
    <source>
        <dbReference type="PROSITE" id="PS50113"/>
    </source>
</evidence>
<dbReference type="InterPro" id="IPR000160">
    <property type="entry name" value="GGDEF_dom"/>
</dbReference>
<evidence type="ECO:0000313" key="4">
    <source>
        <dbReference type="EMBL" id="CAG4909902.1"/>
    </source>
</evidence>
<dbReference type="NCBIfam" id="TIGR00229">
    <property type="entry name" value="sensory_box"/>
    <property type="match status" value="1"/>
</dbReference>
<dbReference type="Proteomes" id="UP000789752">
    <property type="component" value="Unassembled WGS sequence"/>
</dbReference>
<dbReference type="NCBIfam" id="TIGR00254">
    <property type="entry name" value="GGDEF"/>
    <property type="match status" value="1"/>
</dbReference>
<dbReference type="SMART" id="SM00267">
    <property type="entry name" value="GGDEF"/>
    <property type="match status" value="1"/>
</dbReference>
<dbReference type="RefSeq" id="WP_228980739.1">
    <property type="nucleotide sequence ID" value="NZ_CAJQYY010000021.1"/>
</dbReference>
<accession>A0ABM8U7F6</accession>
<evidence type="ECO:0000259" key="3">
    <source>
        <dbReference type="PROSITE" id="PS50887"/>
    </source>
</evidence>
<dbReference type="Gene3D" id="3.30.70.270">
    <property type="match status" value="1"/>
</dbReference>
<evidence type="ECO:0000313" key="5">
    <source>
        <dbReference type="Proteomes" id="UP000789752"/>
    </source>
</evidence>
<feature type="domain" description="GGDEF" evidence="3">
    <location>
        <begin position="472"/>
        <end position="605"/>
    </location>
</feature>
<sequence length="607" mass="66774">MPASTFSVEDGIVSASPAASNLAIPAGDAQCQALTRLARAHFGVATALVTVSHAHGQRLQALDGLPPDVLPPNLSGPPLHATTKTAKVVVVPDTSDDERFGGGRSGGAARWPRFYATCGLTSADGRHLGALYLLDKLPRNLDDAQQNFLRELAGLIAHGLEREQALATLRHRVGKLEASGELMTLALAGSETGTWDRDVVTGKIDYSPAWKSMLGYAEHEVSNRIEDAYLRVHPDDLAYVQATMQSHFENKTDSYVVEHRIRCKDGSYKWICSRGKVVGRDSDGHALRMVGTSTDITALRETAAQLQQSIEMVTNLTNEVPGMVFQYRLMSDGLAFFPYASEGIRNIYELTPQQAATSAQTIDALIDARDWVAYRESLEESAASLLPWHLEYRVRLPEQGLRWRQGDAQPRRLDDGSTLWHGFITDVTDRKHIEAELQELATIDFLTQLPNRRHFMVQSEAELARIRRAGSSVAAVLMFDLDHFKALNDRWGHAVGDKALSHFAALLRAEVRAGDIVGRIGGEEFAMVLPNTGADAAITRAACVQQRTSRTPMLHGDEFIALTVSIGIDIMRTCDVGVDQSLSRGDRALYRAKERGRNRIEIYGDQT</sequence>
<dbReference type="InterPro" id="IPR043128">
    <property type="entry name" value="Rev_trsase/Diguanyl_cyclase"/>
</dbReference>
<dbReference type="InterPro" id="IPR000700">
    <property type="entry name" value="PAS-assoc_C"/>
</dbReference>
<dbReference type="SUPFAM" id="SSF55781">
    <property type="entry name" value="GAF domain-like"/>
    <property type="match status" value="1"/>
</dbReference>
<feature type="domain" description="PAC" evidence="2">
    <location>
        <begin position="388"/>
        <end position="439"/>
    </location>
</feature>
<name>A0ABM8U7F6_9BURK</name>
<dbReference type="PANTHER" id="PTHR44757">
    <property type="entry name" value="DIGUANYLATE CYCLASE DGCP"/>
    <property type="match status" value="1"/>
</dbReference>
<dbReference type="InterPro" id="IPR052155">
    <property type="entry name" value="Biofilm_reg_signaling"/>
</dbReference>
<dbReference type="SUPFAM" id="SSF55785">
    <property type="entry name" value="PYP-like sensor domain (PAS domain)"/>
    <property type="match status" value="2"/>
</dbReference>
<comment type="caution">
    <text evidence="4">The sequence shown here is derived from an EMBL/GenBank/DDBJ whole genome shotgun (WGS) entry which is preliminary data.</text>
</comment>
<reference evidence="4 5" key="1">
    <citation type="submission" date="2021-04" db="EMBL/GenBank/DDBJ databases">
        <authorList>
            <person name="Vanwijnsberghe S."/>
        </authorList>
    </citation>
    <scope>NUCLEOTIDE SEQUENCE [LARGE SCALE GENOMIC DNA]</scope>
    <source>
        <strain evidence="4 5">LMG 32171</strain>
    </source>
</reference>
<dbReference type="PROSITE" id="PS50887">
    <property type="entry name" value="GGDEF"/>
    <property type="match status" value="1"/>
</dbReference>
<dbReference type="SUPFAM" id="SSF55073">
    <property type="entry name" value="Nucleotide cyclase"/>
    <property type="match status" value="1"/>
</dbReference>
<dbReference type="CDD" id="cd00130">
    <property type="entry name" value="PAS"/>
    <property type="match status" value="1"/>
</dbReference>
<dbReference type="Gene3D" id="3.30.450.20">
    <property type="entry name" value="PAS domain"/>
    <property type="match status" value="2"/>
</dbReference>
<dbReference type="InterPro" id="IPR000014">
    <property type="entry name" value="PAS"/>
</dbReference>